<evidence type="ECO:0000313" key="3">
    <source>
        <dbReference type="Proteomes" id="UP000762703"/>
    </source>
</evidence>
<dbReference type="InterPro" id="IPR023213">
    <property type="entry name" value="CAT-like_dom_sf"/>
</dbReference>
<evidence type="ECO:0000313" key="2">
    <source>
        <dbReference type="EMBL" id="MBE6504290.1"/>
    </source>
</evidence>
<protein>
    <recommendedName>
        <fullName evidence="1">Condensation domain-containing protein</fullName>
    </recommendedName>
</protein>
<proteinExistence type="predicted"/>
<name>A0A8T3VHX6_9EURY</name>
<organism evidence="2 3">
    <name type="scientific">Methanobrevibacter millerae</name>
    <dbReference type="NCBI Taxonomy" id="230361"/>
    <lineage>
        <taxon>Archaea</taxon>
        <taxon>Methanobacteriati</taxon>
        <taxon>Methanobacteriota</taxon>
        <taxon>Methanomada group</taxon>
        <taxon>Methanobacteria</taxon>
        <taxon>Methanobacteriales</taxon>
        <taxon>Methanobacteriaceae</taxon>
        <taxon>Methanobrevibacter</taxon>
    </lineage>
</organism>
<sequence length="110" mass="12756">MEEDFINKFKTSPFDLKNSLCRFLIVENNENHTLYGVFHHLIFDGLSKPVFEKDLKSLLEGKSLKVDDSFLKVSAFAKQISKTEEYKKAFDFYQHMLADTDEAGVLLEDI</sequence>
<dbReference type="InterPro" id="IPR001242">
    <property type="entry name" value="Condensation_dom"/>
</dbReference>
<dbReference type="Proteomes" id="UP000762703">
    <property type="component" value="Unassembled WGS sequence"/>
</dbReference>
<dbReference type="AlphaFoldDB" id="A0A8T3VHX6"/>
<feature type="domain" description="Condensation" evidence="1">
    <location>
        <begin position="3"/>
        <end position="108"/>
    </location>
</feature>
<gene>
    <name evidence="2" type="ORF">E7Z73_00910</name>
</gene>
<dbReference type="Gene3D" id="3.30.559.30">
    <property type="entry name" value="Nonribosomal peptide synthetase, condensation domain"/>
    <property type="match status" value="1"/>
</dbReference>
<accession>A0A8T3VHX6</accession>
<dbReference type="GO" id="GO:0003824">
    <property type="term" value="F:catalytic activity"/>
    <property type="evidence" value="ECO:0007669"/>
    <property type="project" value="InterPro"/>
</dbReference>
<evidence type="ECO:0000259" key="1">
    <source>
        <dbReference type="Pfam" id="PF00668"/>
    </source>
</evidence>
<reference evidence="2" key="1">
    <citation type="submission" date="2019-04" db="EMBL/GenBank/DDBJ databases">
        <title>Evolution of Biomass-Degrading Anaerobic Consortia Revealed by Metagenomics.</title>
        <authorList>
            <person name="Peng X."/>
        </authorList>
    </citation>
    <scope>NUCLEOTIDE SEQUENCE</scope>
    <source>
        <strain evidence="2">SIG12</strain>
    </source>
</reference>
<dbReference type="Pfam" id="PF00668">
    <property type="entry name" value="Condensation"/>
    <property type="match status" value="1"/>
</dbReference>
<dbReference type="EMBL" id="SUTE01000003">
    <property type="protein sequence ID" value="MBE6504290.1"/>
    <property type="molecule type" value="Genomic_DNA"/>
</dbReference>
<dbReference type="Gene3D" id="3.30.559.10">
    <property type="entry name" value="Chloramphenicol acetyltransferase-like domain"/>
    <property type="match status" value="1"/>
</dbReference>
<dbReference type="SUPFAM" id="SSF52777">
    <property type="entry name" value="CoA-dependent acyltransferases"/>
    <property type="match status" value="1"/>
</dbReference>
<comment type="caution">
    <text evidence="2">The sequence shown here is derived from an EMBL/GenBank/DDBJ whole genome shotgun (WGS) entry which is preliminary data.</text>
</comment>